<dbReference type="AlphaFoldDB" id="A0A6J4MF28"/>
<dbReference type="EMBL" id="CADCUJ010000078">
    <property type="protein sequence ID" value="CAA9356199.1"/>
    <property type="molecule type" value="Genomic_DNA"/>
</dbReference>
<name>A0A6J4MF28_9ACTN</name>
<proteinExistence type="predicted"/>
<evidence type="ECO:0000313" key="1">
    <source>
        <dbReference type="EMBL" id="CAA9356199.1"/>
    </source>
</evidence>
<sequence>MHGGDHRLGGLLRGQPLDGGAQDAPGAPLSLVLRGPFDVPSGYRRCPFRVGLDVLDQLPARLVGAQTSDAFQDLLAVGLDVEQFRTSSRDLGLGLGEPFRPALQAAGLGVEPGLALAEPVLAALDVLALLVQVVLEVVLVTGVSPSADEDQAQRDEGSYGEGGEEELDLVHRHAPVPLGAKLVGSGVEAGASTPLRTRSFRSSTPCRSSRVSFRRWGRVNVCVLVRSLARCW</sequence>
<accession>A0A6J4MF28</accession>
<organism evidence="1">
    <name type="scientific">uncultured Nocardioidaceae bacterium</name>
    <dbReference type="NCBI Taxonomy" id="253824"/>
    <lineage>
        <taxon>Bacteria</taxon>
        <taxon>Bacillati</taxon>
        <taxon>Actinomycetota</taxon>
        <taxon>Actinomycetes</taxon>
        <taxon>Propionibacteriales</taxon>
        <taxon>Nocardioidaceae</taxon>
        <taxon>environmental samples</taxon>
    </lineage>
</organism>
<reference evidence="1" key="1">
    <citation type="submission" date="2020-02" db="EMBL/GenBank/DDBJ databases">
        <authorList>
            <person name="Meier V. D."/>
        </authorList>
    </citation>
    <scope>NUCLEOTIDE SEQUENCE</scope>
    <source>
        <strain evidence="1">AVDCRST_MAG72</strain>
    </source>
</reference>
<protein>
    <submittedName>
        <fullName evidence="1">Uncharacterized protein</fullName>
    </submittedName>
</protein>
<gene>
    <name evidence="1" type="ORF">AVDCRST_MAG72-1818</name>
</gene>